<feature type="transmembrane region" description="Helical" evidence="2">
    <location>
        <begin position="40"/>
        <end position="64"/>
    </location>
</feature>
<dbReference type="RefSeq" id="XP_033392306.1">
    <property type="nucleotide sequence ID" value="XM_033537570.1"/>
</dbReference>
<proteinExistence type="predicted"/>
<keyword evidence="2" id="KW-1133">Transmembrane helix</keyword>
<feature type="region of interest" description="Disordered" evidence="1">
    <location>
        <begin position="1"/>
        <end position="20"/>
    </location>
</feature>
<dbReference type="Proteomes" id="UP000799438">
    <property type="component" value="Unassembled WGS sequence"/>
</dbReference>
<accession>A0A6A6AZ93</accession>
<dbReference type="EMBL" id="ML995516">
    <property type="protein sequence ID" value="KAF2136588.1"/>
    <property type="molecule type" value="Genomic_DNA"/>
</dbReference>
<dbReference type="PANTHER" id="PTHR35394">
    <property type="entry name" value="DUF3176 DOMAIN-CONTAINING PROTEIN"/>
    <property type="match status" value="1"/>
</dbReference>
<protein>
    <submittedName>
        <fullName evidence="3">Uncharacterized protein</fullName>
    </submittedName>
</protein>
<organism evidence="3 4">
    <name type="scientific">Aplosporella prunicola CBS 121167</name>
    <dbReference type="NCBI Taxonomy" id="1176127"/>
    <lineage>
        <taxon>Eukaryota</taxon>
        <taxon>Fungi</taxon>
        <taxon>Dikarya</taxon>
        <taxon>Ascomycota</taxon>
        <taxon>Pezizomycotina</taxon>
        <taxon>Dothideomycetes</taxon>
        <taxon>Dothideomycetes incertae sedis</taxon>
        <taxon>Botryosphaeriales</taxon>
        <taxon>Aplosporellaceae</taxon>
        <taxon>Aplosporella</taxon>
    </lineage>
</organism>
<name>A0A6A6AZ93_9PEZI</name>
<dbReference type="Pfam" id="PF11374">
    <property type="entry name" value="DUF3176"/>
    <property type="match status" value="1"/>
</dbReference>
<evidence type="ECO:0000313" key="4">
    <source>
        <dbReference type="Proteomes" id="UP000799438"/>
    </source>
</evidence>
<dbReference type="PANTHER" id="PTHR35394:SF5">
    <property type="entry name" value="DUF3176 DOMAIN-CONTAINING PROTEIN"/>
    <property type="match status" value="1"/>
</dbReference>
<keyword evidence="4" id="KW-1185">Reference proteome</keyword>
<keyword evidence="2" id="KW-0812">Transmembrane</keyword>
<dbReference type="GeneID" id="54295066"/>
<evidence type="ECO:0000256" key="1">
    <source>
        <dbReference type="SAM" id="MobiDB-lite"/>
    </source>
</evidence>
<gene>
    <name evidence="3" type="ORF">K452DRAFT_237227</name>
</gene>
<sequence>MSGLDVNEEETRNGETDLLSLKTSSNARPKHRRRRWVKEWWFWEIGGCFLSVGCMVTIIVLLRFDEKPRSQWKLSISPNTLVSTLTTIAKTALLLPVAECLTQLKWRHFSLQSHPLADVESFDAASRGPWGAFVFPWKTKLKSRIALMGALIVAGSLTMEPLGQVAVSYRSQLVFPPANDVKNENRSGIFVAQAYNTGAREYSVELYDRNAFFEGIFGMGREMPLNCVNGNCTWPEFVTLGVCSSCQDVTSAYQPTKKSCNGTNDSQTCVYNDYEEIGRQFGDSYQITTGNETRNTLIKGISSLSNDTRLIASFILGRFEQYSNFSDEDRDGFLDLVKSAPELTQCNISWCAELYQNFTYQNVSSLFSLERQKKLVY</sequence>
<dbReference type="InterPro" id="IPR021514">
    <property type="entry name" value="DUF3176"/>
</dbReference>
<dbReference type="OrthoDB" id="5242705at2759"/>
<reference evidence="3" key="1">
    <citation type="journal article" date="2020" name="Stud. Mycol.">
        <title>101 Dothideomycetes genomes: a test case for predicting lifestyles and emergence of pathogens.</title>
        <authorList>
            <person name="Haridas S."/>
            <person name="Albert R."/>
            <person name="Binder M."/>
            <person name="Bloem J."/>
            <person name="Labutti K."/>
            <person name="Salamov A."/>
            <person name="Andreopoulos B."/>
            <person name="Baker S."/>
            <person name="Barry K."/>
            <person name="Bills G."/>
            <person name="Bluhm B."/>
            <person name="Cannon C."/>
            <person name="Castanera R."/>
            <person name="Culley D."/>
            <person name="Daum C."/>
            <person name="Ezra D."/>
            <person name="Gonzalez J."/>
            <person name="Henrissat B."/>
            <person name="Kuo A."/>
            <person name="Liang C."/>
            <person name="Lipzen A."/>
            <person name="Lutzoni F."/>
            <person name="Magnuson J."/>
            <person name="Mondo S."/>
            <person name="Nolan M."/>
            <person name="Ohm R."/>
            <person name="Pangilinan J."/>
            <person name="Park H.-J."/>
            <person name="Ramirez L."/>
            <person name="Alfaro M."/>
            <person name="Sun H."/>
            <person name="Tritt A."/>
            <person name="Yoshinaga Y."/>
            <person name="Zwiers L.-H."/>
            <person name="Turgeon B."/>
            <person name="Goodwin S."/>
            <person name="Spatafora J."/>
            <person name="Crous P."/>
            <person name="Grigoriev I."/>
        </authorList>
    </citation>
    <scope>NUCLEOTIDE SEQUENCE</scope>
    <source>
        <strain evidence="3">CBS 121167</strain>
    </source>
</reference>
<keyword evidence="2" id="KW-0472">Membrane</keyword>
<evidence type="ECO:0000313" key="3">
    <source>
        <dbReference type="EMBL" id="KAF2136588.1"/>
    </source>
</evidence>
<evidence type="ECO:0000256" key="2">
    <source>
        <dbReference type="SAM" id="Phobius"/>
    </source>
</evidence>
<dbReference type="AlphaFoldDB" id="A0A6A6AZ93"/>